<dbReference type="PANTHER" id="PTHR47963">
    <property type="entry name" value="DEAD-BOX ATP-DEPENDENT RNA HELICASE 47, MITOCHONDRIAL"/>
    <property type="match status" value="1"/>
</dbReference>
<dbReference type="GO" id="GO:0005524">
    <property type="term" value="F:ATP binding"/>
    <property type="evidence" value="ECO:0007669"/>
    <property type="project" value="UniProtKB-KW"/>
</dbReference>
<reference evidence="8 9" key="1">
    <citation type="journal article" date="2015" name="Fungal Genet. Biol.">
        <title>Evolution of novel wood decay mechanisms in Agaricales revealed by the genome sequences of Fistulina hepatica and Cylindrobasidium torrendii.</title>
        <authorList>
            <person name="Floudas D."/>
            <person name="Held B.W."/>
            <person name="Riley R."/>
            <person name="Nagy L.G."/>
            <person name="Koehler G."/>
            <person name="Ransdell A.S."/>
            <person name="Younus H."/>
            <person name="Chow J."/>
            <person name="Chiniquy J."/>
            <person name="Lipzen A."/>
            <person name="Tritt A."/>
            <person name="Sun H."/>
            <person name="Haridas S."/>
            <person name="LaButti K."/>
            <person name="Ohm R.A."/>
            <person name="Kues U."/>
            <person name="Blanchette R.A."/>
            <person name="Grigoriev I.V."/>
            <person name="Minto R.E."/>
            <person name="Hibbett D.S."/>
        </authorList>
    </citation>
    <scope>NUCLEOTIDE SEQUENCE [LARGE SCALE GENOMIC DNA]</scope>
    <source>
        <strain evidence="8 9">FP15055 ss-10</strain>
    </source>
</reference>
<evidence type="ECO:0000313" key="8">
    <source>
        <dbReference type="EMBL" id="KIY70987.1"/>
    </source>
</evidence>
<dbReference type="SUPFAM" id="SSF52540">
    <property type="entry name" value="P-loop containing nucleoside triphosphate hydrolases"/>
    <property type="match status" value="1"/>
</dbReference>
<gene>
    <name evidence="8" type="ORF">CYLTODRAFT_157474</name>
</gene>
<name>A0A0D7BKI8_9AGAR</name>
<evidence type="ECO:0000259" key="6">
    <source>
        <dbReference type="PROSITE" id="PS51192"/>
    </source>
</evidence>
<dbReference type="Proteomes" id="UP000054007">
    <property type="component" value="Unassembled WGS sequence"/>
</dbReference>
<feature type="domain" description="Helicase ATP-binding" evidence="6">
    <location>
        <begin position="80"/>
        <end position="287"/>
    </location>
</feature>
<evidence type="ECO:0000313" key="9">
    <source>
        <dbReference type="Proteomes" id="UP000054007"/>
    </source>
</evidence>
<evidence type="ECO:0000256" key="5">
    <source>
        <dbReference type="ARBA" id="ARBA00022840"/>
    </source>
</evidence>
<dbReference type="OrthoDB" id="10256233at2759"/>
<dbReference type="PROSITE" id="PS51192">
    <property type="entry name" value="HELICASE_ATP_BIND_1"/>
    <property type="match status" value="1"/>
</dbReference>
<dbReference type="InterPro" id="IPR050547">
    <property type="entry name" value="DEAD_box_RNA_helicases"/>
</dbReference>
<dbReference type="SMART" id="SM00490">
    <property type="entry name" value="HELICc"/>
    <property type="match status" value="1"/>
</dbReference>
<evidence type="ECO:0000256" key="2">
    <source>
        <dbReference type="ARBA" id="ARBA00022741"/>
    </source>
</evidence>
<feature type="domain" description="Helicase C-terminal" evidence="7">
    <location>
        <begin position="386"/>
        <end position="548"/>
    </location>
</feature>
<keyword evidence="4" id="KW-0347">Helicase</keyword>
<keyword evidence="9" id="KW-1185">Reference proteome</keyword>
<dbReference type="Gene3D" id="3.40.50.300">
    <property type="entry name" value="P-loop containing nucleotide triphosphate hydrolases"/>
    <property type="match status" value="2"/>
</dbReference>
<dbReference type="InterPro" id="IPR014001">
    <property type="entry name" value="Helicase_ATP-bd"/>
</dbReference>
<evidence type="ECO:0000256" key="1">
    <source>
        <dbReference type="ARBA" id="ARBA00012552"/>
    </source>
</evidence>
<evidence type="ECO:0000256" key="4">
    <source>
        <dbReference type="ARBA" id="ARBA00022806"/>
    </source>
</evidence>
<dbReference type="GO" id="GO:0016787">
    <property type="term" value="F:hydrolase activity"/>
    <property type="evidence" value="ECO:0007669"/>
    <property type="project" value="UniProtKB-KW"/>
</dbReference>
<accession>A0A0D7BKI8</accession>
<evidence type="ECO:0000256" key="3">
    <source>
        <dbReference type="ARBA" id="ARBA00022801"/>
    </source>
</evidence>
<evidence type="ECO:0000259" key="7">
    <source>
        <dbReference type="PROSITE" id="PS51194"/>
    </source>
</evidence>
<protein>
    <recommendedName>
        <fullName evidence="1">RNA helicase</fullName>
        <ecNumber evidence="1">3.6.4.13</ecNumber>
    </recommendedName>
</protein>
<dbReference type="SMART" id="SM00487">
    <property type="entry name" value="DEXDc"/>
    <property type="match status" value="1"/>
</dbReference>
<dbReference type="Pfam" id="PF00270">
    <property type="entry name" value="DEAD"/>
    <property type="match status" value="1"/>
</dbReference>
<organism evidence="8 9">
    <name type="scientific">Cylindrobasidium torrendii FP15055 ss-10</name>
    <dbReference type="NCBI Taxonomy" id="1314674"/>
    <lineage>
        <taxon>Eukaryota</taxon>
        <taxon>Fungi</taxon>
        <taxon>Dikarya</taxon>
        <taxon>Basidiomycota</taxon>
        <taxon>Agaricomycotina</taxon>
        <taxon>Agaricomycetes</taxon>
        <taxon>Agaricomycetidae</taxon>
        <taxon>Agaricales</taxon>
        <taxon>Marasmiineae</taxon>
        <taxon>Physalacriaceae</taxon>
        <taxon>Cylindrobasidium</taxon>
    </lineage>
</organism>
<sequence length="558" mass="61757">MSLFRTTTFASRRCIPRWRGRPISIQHGQDWAPIFNAEEIEPPAGPKTFEDIGLRSSVVKAARSAFPSLELPTETQCRLIPAINEGKDVILADDTGSGKSLGIVLGLLNKPRLRFNDKKTGKPRKSLSITSLLLVPHRDLANQLFLWIQRMSQSSQTTPAKISSIAQVLTRDDAKQTQAMIDDLRADPPHILIATPQVLLDVIKKAPDAIPLHEISTVVLDEIDYLVEAVTRYDKPTFKQKLDMKKQQKKLDKHPSASTLLLDSIYQREDAVERTDKPQLIVSSATLRRSLNRHLLYDSGWMENSENTVFLRGEKFSSSTALNRGLGGGDVHHSVVVVRGDECVNIEEALPGPKGAPVVEHADTEDAVEIDSTDEARRKYHMTPSPFDQQVFEAISVAFALDVPSVALLVLDASAPVQRAVHDLQSLGVNAVQLDVADTDRGRTHLLNHGRDATAFRTNPVLLVCNRATFRGLDLPELTHVFITGLFKDQMNGAVVDEYLQIAGRVGRFGRGGKVVTFIKENDVTAKEGLDSSARQVKTALYTLKDVGVKPVRFEHFD</sequence>
<dbReference type="GO" id="GO:0003723">
    <property type="term" value="F:RNA binding"/>
    <property type="evidence" value="ECO:0007669"/>
    <property type="project" value="TreeGrafter"/>
</dbReference>
<keyword evidence="3 8" id="KW-0378">Hydrolase</keyword>
<keyword evidence="2" id="KW-0547">Nucleotide-binding</keyword>
<dbReference type="PANTHER" id="PTHR47963:SF8">
    <property type="entry name" value="ATP-DEPENDENT RNA HELICASE DEAD"/>
    <property type="match status" value="1"/>
</dbReference>
<dbReference type="EMBL" id="KN880460">
    <property type="protein sequence ID" value="KIY70987.1"/>
    <property type="molecule type" value="Genomic_DNA"/>
</dbReference>
<keyword evidence="5" id="KW-0067">ATP-binding</keyword>
<proteinExistence type="predicted"/>
<dbReference type="GO" id="GO:0003724">
    <property type="term" value="F:RNA helicase activity"/>
    <property type="evidence" value="ECO:0007669"/>
    <property type="project" value="UniProtKB-EC"/>
</dbReference>
<dbReference type="InterPro" id="IPR001650">
    <property type="entry name" value="Helicase_C-like"/>
</dbReference>
<dbReference type="InterPro" id="IPR011545">
    <property type="entry name" value="DEAD/DEAH_box_helicase_dom"/>
</dbReference>
<dbReference type="EC" id="3.6.4.13" evidence="1"/>
<dbReference type="PROSITE" id="PS51194">
    <property type="entry name" value="HELICASE_CTER"/>
    <property type="match status" value="1"/>
</dbReference>
<dbReference type="Pfam" id="PF00271">
    <property type="entry name" value="Helicase_C"/>
    <property type="match status" value="1"/>
</dbReference>
<dbReference type="InterPro" id="IPR027417">
    <property type="entry name" value="P-loop_NTPase"/>
</dbReference>
<dbReference type="STRING" id="1314674.A0A0D7BKI8"/>
<dbReference type="AlphaFoldDB" id="A0A0D7BKI8"/>